<feature type="compositionally biased region" description="Acidic residues" evidence="6">
    <location>
        <begin position="738"/>
        <end position="758"/>
    </location>
</feature>
<dbReference type="SUPFAM" id="SSF49785">
    <property type="entry name" value="Galactose-binding domain-like"/>
    <property type="match status" value="1"/>
</dbReference>
<organism evidence="8">
    <name type="scientific">Sporisorium scitamineum</name>
    <dbReference type="NCBI Taxonomy" id="49012"/>
    <lineage>
        <taxon>Eukaryota</taxon>
        <taxon>Fungi</taxon>
        <taxon>Dikarya</taxon>
        <taxon>Basidiomycota</taxon>
        <taxon>Ustilaginomycotina</taxon>
        <taxon>Ustilaginomycetes</taxon>
        <taxon>Ustilaginales</taxon>
        <taxon>Ustilaginaceae</taxon>
        <taxon>Sporisorium</taxon>
    </lineage>
</organism>
<keyword evidence="3" id="KW-0158">Chromosome</keyword>
<dbReference type="InterPro" id="IPR009072">
    <property type="entry name" value="Histone-fold"/>
</dbReference>
<dbReference type="Pfam" id="PF15511">
    <property type="entry name" value="CENP-T_C"/>
    <property type="match status" value="1"/>
</dbReference>
<evidence type="ECO:0000256" key="3">
    <source>
        <dbReference type="ARBA" id="ARBA00022454"/>
    </source>
</evidence>
<dbReference type="OrthoDB" id="2635at2759"/>
<dbReference type="FunFam" id="1.10.20.10:FF:000105">
    <property type="entry name" value="Inner kinetochore subunit cnp20"/>
    <property type="match status" value="1"/>
</dbReference>
<proteinExistence type="inferred from homology"/>
<feature type="compositionally biased region" description="Basic and acidic residues" evidence="6">
    <location>
        <begin position="226"/>
        <end position="236"/>
    </location>
</feature>
<evidence type="ECO:0000256" key="5">
    <source>
        <dbReference type="ARBA" id="ARBA00025788"/>
    </source>
</evidence>
<dbReference type="InterPro" id="IPR010400">
    <property type="entry name" value="PITH_dom"/>
</dbReference>
<feature type="compositionally biased region" description="Low complexity" evidence="6">
    <location>
        <begin position="352"/>
        <end position="365"/>
    </location>
</feature>
<evidence type="ECO:0000256" key="4">
    <source>
        <dbReference type="ARBA" id="ARBA00023242"/>
    </source>
</evidence>
<dbReference type="GO" id="GO:0005634">
    <property type="term" value="C:nucleus"/>
    <property type="evidence" value="ECO:0007669"/>
    <property type="project" value="UniProtKB-SubCell"/>
</dbReference>
<feature type="region of interest" description="Disordered" evidence="6">
    <location>
        <begin position="1072"/>
        <end position="1102"/>
    </location>
</feature>
<dbReference type="InterPro" id="IPR037047">
    <property type="entry name" value="PITH_dom_sf"/>
</dbReference>
<feature type="region of interest" description="Disordered" evidence="6">
    <location>
        <begin position="219"/>
        <end position="255"/>
    </location>
</feature>
<dbReference type="EMBL" id="LK056680">
    <property type="protein sequence ID" value="CDU24641.1"/>
    <property type="molecule type" value="Genomic_DNA"/>
</dbReference>
<dbReference type="Pfam" id="PF06201">
    <property type="entry name" value="PITH"/>
    <property type="match status" value="1"/>
</dbReference>
<feature type="compositionally biased region" description="Basic residues" evidence="6">
    <location>
        <begin position="330"/>
        <end position="340"/>
    </location>
</feature>
<dbReference type="PANTHER" id="PTHR12175:SF1">
    <property type="entry name" value="PITH DOMAIN-CONTAINING PROTEIN 1"/>
    <property type="match status" value="1"/>
</dbReference>
<dbReference type="PROSITE" id="PS51532">
    <property type="entry name" value="PITH"/>
    <property type="match status" value="1"/>
</dbReference>
<dbReference type="FunFam" id="2.60.120.470:FF:000008">
    <property type="entry name" value="DUF1000-domain-containing protein"/>
    <property type="match status" value="1"/>
</dbReference>
<accession>A0A127ZEU4</accession>
<feature type="compositionally biased region" description="Polar residues" evidence="6">
    <location>
        <begin position="445"/>
        <end position="476"/>
    </location>
</feature>
<feature type="compositionally biased region" description="Low complexity" evidence="6">
    <location>
        <begin position="557"/>
        <end position="591"/>
    </location>
</feature>
<gene>
    <name evidence="8" type="ORF">SPSC_04474</name>
</gene>
<feature type="compositionally biased region" description="Polar residues" evidence="6">
    <location>
        <begin position="15"/>
        <end position="24"/>
    </location>
</feature>
<evidence type="ECO:0000313" key="8">
    <source>
        <dbReference type="EMBL" id="CDU24641.1"/>
    </source>
</evidence>
<feature type="compositionally biased region" description="Polar residues" evidence="6">
    <location>
        <begin position="830"/>
        <end position="839"/>
    </location>
</feature>
<name>A0A127ZEU4_9BASI</name>
<feature type="region of interest" description="Disordered" evidence="6">
    <location>
        <begin position="271"/>
        <end position="508"/>
    </location>
</feature>
<dbReference type="GO" id="GO:0005737">
    <property type="term" value="C:cytoplasm"/>
    <property type="evidence" value="ECO:0007669"/>
    <property type="project" value="UniProtKB-ARBA"/>
</dbReference>
<feature type="compositionally biased region" description="Acidic residues" evidence="6">
    <location>
        <begin position="788"/>
        <end position="803"/>
    </location>
</feature>
<evidence type="ECO:0000256" key="6">
    <source>
        <dbReference type="SAM" id="MobiDB-lite"/>
    </source>
</evidence>
<evidence type="ECO:0000256" key="2">
    <source>
        <dbReference type="ARBA" id="ARBA00004286"/>
    </source>
</evidence>
<feature type="region of interest" description="Disordered" evidence="6">
    <location>
        <begin position="1"/>
        <end position="25"/>
    </location>
</feature>
<feature type="compositionally biased region" description="Basic and acidic residues" evidence="6">
    <location>
        <begin position="818"/>
        <end position="829"/>
    </location>
</feature>
<sequence length="1102" mass="117453">MSCNSANEDNDNRAPGSSSTSTGLSAVDGDATSLYEYIIRDKVWGANLDPPESAKNVIKPWHERLSADPSTQSNVDDQLAITVPFTCPVRLKSILINTGTGDFAPTRCRAFVNRPDGIDFDEVELATSDDHSAQLSPLASAATLGSLGSGKAQADFALLRGQEGVVEYPVSVARFSHTNSITIVLSHSNATTLSRFFYLGFRGTALVLKSEPGERLNIGAANSADRPVDGLREKRGASQGLAGGSGTRSRTSSPRFVIGDQAAAQRIAQIAEDANTTPRRSPRRNRTSIPAASTATGETESLTTTPTRKRRARRSQVGDADQDDTETTPRAKRSPTKTRTPHTAPPVRERPSIAGASAPAGAQSSRRGREGSQTDANPVPSNSSDPNRRRSLSQPPPNDVLLRQLHSSSLTPSAKYAAAQRQARTPSQTAALTTTPGRRVLGTPHRTTPGSASAASNPFTGPAASSSQQQGMQTPATDKRRKRNDALLASAQRTRERRSASRKSLLWGGVGGWAGGREESPMDLLRRLARAPGFVAPPTPSQDSIAMPPPAAARLGRSSTASSAADASNSRTRARDSAASTSARSSLSRATMLVPGESVPGDLTRDSNVSDSLDVDESLASTTDSPDNRSRSRLSDMGTPRRASGMGLVRGGIFAGMADRPKTSRISTGSRVSFAVEQPSPASMRFDDMSSRREDELKRSLQQYGGAESFISASGIDLAKAKAIRRLDDLTRQSFFSEDGELQYDEEQEEEEEDDESALEARRRKSLGRSQSEPLEGEAAGSVLFFGQEDDVPQMASEEEEQVSDSLAVDAPDDDSDGLARRLAADDSTRNLIDTSRGSITGGDSAGDDSRASRVSFAAQDEVSFQVDDALSSDDGGAGYGLSVREEEDEDSDAERDASVRRLDLLDPKDLNALLKRRIVKKRKSRVSPHTGEPVPPLPSSVMRDIFSSFLTPSSSTTSTSLLSSSTSASKKVKLDSTVLDELDAACHDFFADFASNLLGQAKTRTSRRAGETGITINEADVVALLKRQGRVTQRHDASSLAHKLLPRELTDQMELSRWAKVGTVQTTLSGMLGGRGKGKRAGEEVADSTAASSVSDDEDES</sequence>
<evidence type="ECO:0000256" key="1">
    <source>
        <dbReference type="ARBA" id="ARBA00004123"/>
    </source>
</evidence>
<keyword evidence="4" id="KW-0539">Nucleus</keyword>
<dbReference type="GO" id="GO:0005694">
    <property type="term" value="C:chromosome"/>
    <property type="evidence" value="ECO:0007669"/>
    <property type="project" value="UniProtKB-SubCell"/>
</dbReference>
<dbReference type="InterPro" id="IPR035425">
    <property type="entry name" value="CENP-T/H4_C"/>
</dbReference>
<dbReference type="AlphaFoldDB" id="A0A127ZEU4"/>
<comment type="similarity">
    <text evidence="5">Belongs to the PITHD1 family.</text>
</comment>
<feature type="compositionally biased region" description="Low complexity" evidence="6">
    <location>
        <begin position="287"/>
        <end position="306"/>
    </location>
</feature>
<comment type="subcellular location">
    <subcellularLocation>
        <location evidence="2">Chromosome</location>
    </subcellularLocation>
    <subcellularLocation>
        <location evidence="1">Nucleus</location>
    </subcellularLocation>
</comment>
<dbReference type="Gene3D" id="1.10.20.10">
    <property type="entry name" value="Histone, subunit A"/>
    <property type="match status" value="1"/>
</dbReference>
<feature type="region of interest" description="Disordered" evidence="6">
    <location>
        <begin position="536"/>
        <end position="647"/>
    </location>
</feature>
<dbReference type="PANTHER" id="PTHR12175">
    <property type="entry name" value="AD039 HT014 THIOREDOXIN FAMILY TRP26"/>
    <property type="match status" value="1"/>
</dbReference>
<dbReference type="Gene3D" id="2.60.120.470">
    <property type="entry name" value="PITH domain"/>
    <property type="match status" value="1"/>
</dbReference>
<feature type="compositionally biased region" description="Polar residues" evidence="6">
    <location>
        <begin position="422"/>
        <end position="436"/>
    </location>
</feature>
<dbReference type="InterPro" id="IPR008979">
    <property type="entry name" value="Galactose-bd-like_sf"/>
</dbReference>
<dbReference type="GO" id="GO:0046982">
    <property type="term" value="F:protein heterodimerization activity"/>
    <property type="evidence" value="ECO:0007669"/>
    <property type="project" value="InterPro"/>
</dbReference>
<reference evidence="8" key="1">
    <citation type="submission" date="2014-06" db="EMBL/GenBank/DDBJ databases">
        <authorList>
            <person name="Ju J."/>
            <person name="Zhang J."/>
        </authorList>
    </citation>
    <scope>NUCLEOTIDE SEQUENCE</scope>
    <source>
        <strain evidence="8">SscI8</strain>
    </source>
</reference>
<protein>
    <recommendedName>
        <fullName evidence="7">PITH domain-containing protein</fullName>
    </recommendedName>
</protein>
<evidence type="ECO:0000259" key="7">
    <source>
        <dbReference type="PROSITE" id="PS51532"/>
    </source>
</evidence>
<feature type="domain" description="PITH" evidence="7">
    <location>
        <begin position="23"/>
        <end position="221"/>
    </location>
</feature>
<feature type="region of interest" description="Disordered" evidence="6">
    <location>
        <begin position="738"/>
        <end position="899"/>
    </location>
</feature>
<dbReference type="InterPro" id="IPR045099">
    <property type="entry name" value="PITH1-like"/>
</dbReference>